<evidence type="ECO:0000256" key="2">
    <source>
        <dbReference type="ARBA" id="ARBA00006193"/>
    </source>
</evidence>
<evidence type="ECO:0000256" key="5">
    <source>
        <dbReference type="ARBA" id="ARBA00023136"/>
    </source>
</evidence>
<keyword evidence="4 6" id="KW-1133">Transmembrane helix</keyword>
<dbReference type="PANTHER" id="PTHR14198">
    <property type="entry name" value="TRANSMEMBRANE 4 L6 FAMILY MEMBER 1-RELATED"/>
    <property type="match status" value="1"/>
</dbReference>
<evidence type="ECO:0000313" key="8">
    <source>
        <dbReference type="Proteomes" id="UP000826234"/>
    </source>
</evidence>
<evidence type="ECO:0000256" key="6">
    <source>
        <dbReference type="SAM" id="Phobius"/>
    </source>
</evidence>
<evidence type="ECO:0000313" key="7">
    <source>
        <dbReference type="EMBL" id="KAH0624066.1"/>
    </source>
</evidence>
<sequence length="135" mass="14666">MEVVMLTHKNKNNLKNPESTAVGVVGAGYCFIVSAVALNKGPKCLITDSVNVSKWTYPFEDGNYLSDHNLWSLCTSPEDVVPWNLTLFSLLLIMSGIQMVLCAIQAINGLMGTICGDCKEMAQCKAYSESAEITP</sequence>
<accession>A0ABQ7T3E5</accession>
<feature type="transmembrane region" description="Helical" evidence="6">
    <location>
        <begin position="21"/>
        <end position="38"/>
    </location>
</feature>
<keyword evidence="8" id="KW-1185">Reference proteome</keyword>
<dbReference type="InterPro" id="IPR008661">
    <property type="entry name" value="L6_membrane"/>
</dbReference>
<organism evidence="7 8">
    <name type="scientific">Phrynosoma platyrhinos</name>
    <name type="common">Desert horned lizard</name>
    <dbReference type="NCBI Taxonomy" id="52577"/>
    <lineage>
        <taxon>Eukaryota</taxon>
        <taxon>Metazoa</taxon>
        <taxon>Chordata</taxon>
        <taxon>Craniata</taxon>
        <taxon>Vertebrata</taxon>
        <taxon>Euteleostomi</taxon>
        <taxon>Lepidosauria</taxon>
        <taxon>Squamata</taxon>
        <taxon>Bifurcata</taxon>
        <taxon>Unidentata</taxon>
        <taxon>Episquamata</taxon>
        <taxon>Toxicofera</taxon>
        <taxon>Iguania</taxon>
        <taxon>Phrynosomatidae</taxon>
        <taxon>Phrynosomatinae</taxon>
        <taxon>Phrynosoma</taxon>
    </lineage>
</organism>
<feature type="transmembrane region" description="Helical" evidence="6">
    <location>
        <begin position="85"/>
        <end position="104"/>
    </location>
</feature>
<keyword evidence="5 6" id="KW-0472">Membrane</keyword>
<reference evidence="7 8" key="1">
    <citation type="journal article" date="2022" name="Gigascience">
        <title>A chromosome-level genome assembly and annotation of the desert horned lizard, Phrynosoma platyrhinos, provides insight into chromosomal rearrangements among reptiles.</title>
        <authorList>
            <person name="Koochekian N."/>
            <person name="Ascanio A."/>
            <person name="Farleigh K."/>
            <person name="Card D.C."/>
            <person name="Schield D.R."/>
            <person name="Castoe T.A."/>
            <person name="Jezkova T."/>
        </authorList>
    </citation>
    <scope>NUCLEOTIDE SEQUENCE [LARGE SCALE GENOMIC DNA]</scope>
    <source>
        <strain evidence="7">NK-2021</strain>
    </source>
</reference>
<keyword evidence="3 6" id="KW-0812">Transmembrane</keyword>
<evidence type="ECO:0000256" key="1">
    <source>
        <dbReference type="ARBA" id="ARBA00004141"/>
    </source>
</evidence>
<dbReference type="Pfam" id="PF05805">
    <property type="entry name" value="L6_membrane"/>
    <property type="match status" value="1"/>
</dbReference>
<gene>
    <name evidence="7" type="ORF">JD844_007396</name>
</gene>
<comment type="subcellular location">
    <subcellularLocation>
        <location evidence="1">Membrane</location>
        <topology evidence="1">Multi-pass membrane protein</topology>
    </subcellularLocation>
</comment>
<comment type="caution">
    <text evidence="7">The sequence shown here is derived from an EMBL/GenBank/DDBJ whole genome shotgun (WGS) entry which is preliminary data.</text>
</comment>
<comment type="similarity">
    <text evidence="2">Belongs to the L6 tetraspanin family.</text>
</comment>
<name>A0ABQ7T3E5_PHRPL</name>
<evidence type="ECO:0000256" key="3">
    <source>
        <dbReference type="ARBA" id="ARBA00022692"/>
    </source>
</evidence>
<dbReference type="EMBL" id="JAIPUX010001880">
    <property type="protein sequence ID" value="KAH0624066.1"/>
    <property type="molecule type" value="Genomic_DNA"/>
</dbReference>
<dbReference type="Proteomes" id="UP000826234">
    <property type="component" value="Unassembled WGS sequence"/>
</dbReference>
<protein>
    <submittedName>
        <fullName evidence="7">Uncharacterized protein</fullName>
    </submittedName>
</protein>
<proteinExistence type="inferred from homology"/>
<dbReference type="PANTHER" id="PTHR14198:SF15">
    <property type="entry name" value="TRANSMEMBRANE 4 L6 FAMILY MEMBER 4"/>
    <property type="match status" value="1"/>
</dbReference>
<evidence type="ECO:0000256" key="4">
    <source>
        <dbReference type="ARBA" id="ARBA00022989"/>
    </source>
</evidence>